<evidence type="ECO:0000313" key="3">
    <source>
        <dbReference type="Proteomes" id="UP000184314"/>
    </source>
</evidence>
<feature type="transmembrane region" description="Helical" evidence="1">
    <location>
        <begin position="16"/>
        <end position="34"/>
    </location>
</feature>
<proteinExistence type="predicted"/>
<dbReference type="OrthoDB" id="6028159at2"/>
<keyword evidence="1" id="KW-0812">Transmembrane</keyword>
<evidence type="ECO:0000256" key="1">
    <source>
        <dbReference type="SAM" id="Phobius"/>
    </source>
</evidence>
<accession>A0A1M6M5A4</accession>
<dbReference type="EMBL" id="FQZX01000001">
    <property type="protein sequence ID" value="SHJ78645.1"/>
    <property type="molecule type" value="Genomic_DNA"/>
</dbReference>
<gene>
    <name evidence="2" type="ORF">SAMN04488007_1429</name>
</gene>
<name>A0A1M6M5A4_9FLAO</name>
<dbReference type="InterPro" id="IPR048136">
    <property type="entry name" value="STM3941-like"/>
</dbReference>
<keyword evidence="3" id="KW-1185">Reference proteome</keyword>
<protein>
    <submittedName>
        <fullName evidence="2">Uncharacterized protein</fullName>
    </submittedName>
</protein>
<sequence length="161" mass="18448">MKKDSIKYKKDANTRIKSIVLSSVFGVISLYILLNAEKHTLYSLFPAFFLIISIWGLYDSIFRSNSIIINRSGINIRTNGMGIVEWKFIDDFSKGKLSRGNCLIVELNNIDLFLNTKSYPIRNLMNTNTKKFGSPIVIPEAEFGKSIEEVINEIKEYQKLI</sequence>
<keyword evidence="1" id="KW-1133">Transmembrane helix</keyword>
<dbReference type="RefSeq" id="WP_073242528.1">
    <property type="nucleotide sequence ID" value="NZ_FQZX01000001.1"/>
</dbReference>
<dbReference type="AlphaFoldDB" id="A0A1M6M5A4"/>
<organism evidence="2 3">
    <name type="scientific">Maribacter aquivivus</name>
    <dbReference type="NCBI Taxonomy" id="228958"/>
    <lineage>
        <taxon>Bacteria</taxon>
        <taxon>Pseudomonadati</taxon>
        <taxon>Bacteroidota</taxon>
        <taxon>Flavobacteriia</taxon>
        <taxon>Flavobacteriales</taxon>
        <taxon>Flavobacteriaceae</taxon>
        <taxon>Maribacter</taxon>
    </lineage>
</organism>
<feature type="transmembrane region" description="Helical" evidence="1">
    <location>
        <begin position="40"/>
        <end position="58"/>
    </location>
</feature>
<reference evidence="3" key="1">
    <citation type="submission" date="2016-11" db="EMBL/GenBank/DDBJ databases">
        <authorList>
            <person name="Varghese N."/>
            <person name="Submissions S."/>
        </authorList>
    </citation>
    <scope>NUCLEOTIDE SEQUENCE [LARGE SCALE GENOMIC DNA]</scope>
    <source>
        <strain evidence="3">DSM 16478</strain>
    </source>
</reference>
<evidence type="ECO:0000313" key="2">
    <source>
        <dbReference type="EMBL" id="SHJ78645.1"/>
    </source>
</evidence>
<dbReference type="Proteomes" id="UP000184314">
    <property type="component" value="Unassembled WGS sequence"/>
</dbReference>
<keyword evidence="1" id="KW-0472">Membrane</keyword>
<dbReference type="STRING" id="228958.SAMN04488007_1429"/>
<dbReference type="NCBIfam" id="NF041635">
    <property type="entry name" value="STM3941_fam"/>
    <property type="match status" value="1"/>
</dbReference>